<evidence type="ECO:0000313" key="21">
    <source>
        <dbReference type="EMBL" id="MBG0739225.1"/>
    </source>
</evidence>
<feature type="transmembrane region" description="Helical" evidence="20">
    <location>
        <begin position="340"/>
        <end position="363"/>
    </location>
</feature>
<evidence type="ECO:0000256" key="15">
    <source>
        <dbReference type="ARBA" id="ARBA00023136"/>
    </source>
</evidence>
<evidence type="ECO:0000256" key="9">
    <source>
        <dbReference type="ARBA" id="ARBA00022516"/>
    </source>
</evidence>
<evidence type="ECO:0000256" key="6">
    <source>
        <dbReference type="ARBA" id="ARBA00012487"/>
    </source>
</evidence>
<dbReference type="GO" id="GO:0004605">
    <property type="term" value="F:phosphatidate cytidylyltransferase activity"/>
    <property type="evidence" value="ECO:0007669"/>
    <property type="project" value="UniProtKB-EC"/>
</dbReference>
<evidence type="ECO:0000256" key="12">
    <source>
        <dbReference type="ARBA" id="ARBA00022695"/>
    </source>
</evidence>
<organism evidence="21 22">
    <name type="scientific">Arthrobacter terrae</name>
    <dbReference type="NCBI Taxonomy" id="2935737"/>
    <lineage>
        <taxon>Bacteria</taxon>
        <taxon>Bacillati</taxon>
        <taxon>Actinomycetota</taxon>
        <taxon>Actinomycetes</taxon>
        <taxon>Micrococcales</taxon>
        <taxon>Micrococcaceae</taxon>
        <taxon>Arthrobacter</taxon>
    </lineage>
</organism>
<keyword evidence="22" id="KW-1185">Reference proteome</keyword>
<sequence>MSDLPPPEPGSGSAGSSGSGATGPEPHFPSRRSLRAGQHDRVSRASRRSAGRSAQGVPTVPESATPIRPLPPEASAAEPHGQLPDTGVADAISQHGSSGTDGVVPAADRLPLELTAEKPAKRTPSAGRDLPAAIAVGLTMLVVVLVGLLIYQLAFVVIVTVFAGFGVWEFSRALLQRGIGVPILPVMIGTVAMPASAYFSGAEGLLFALVASATAVLLWRCLDPAEGAIQSVFAGVFALAWIPFFISFVFLLLRGADGPTTGITLDLSRPRTGALQVAIMLMLVVANDTCGYLVGVFFGKHPMAPKISPKKSWEGFAGSAGGAIVLAVPATVFLLNDPWWVGMVLALSMVTAATAGDFAESMIKRELGVKDMSSILPGHGGVMDRLDSILFAAPAAFIVFTLLGR</sequence>
<gene>
    <name evidence="21" type="ORF">IV500_07455</name>
</gene>
<dbReference type="Proteomes" id="UP000655366">
    <property type="component" value="Unassembled WGS sequence"/>
</dbReference>
<keyword evidence="15 20" id="KW-0472">Membrane</keyword>
<evidence type="ECO:0000256" key="19">
    <source>
        <dbReference type="SAM" id="MobiDB-lite"/>
    </source>
</evidence>
<comment type="similarity">
    <text evidence="5 18">Belongs to the CDS family.</text>
</comment>
<name>A0A931G570_9MICC</name>
<feature type="transmembrane region" description="Helical" evidence="20">
    <location>
        <begin position="134"/>
        <end position="167"/>
    </location>
</feature>
<evidence type="ECO:0000256" key="16">
    <source>
        <dbReference type="ARBA" id="ARBA00023209"/>
    </source>
</evidence>
<dbReference type="Pfam" id="PF01148">
    <property type="entry name" value="CTP_transf_1"/>
    <property type="match status" value="1"/>
</dbReference>
<evidence type="ECO:0000313" key="22">
    <source>
        <dbReference type="Proteomes" id="UP000655366"/>
    </source>
</evidence>
<evidence type="ECO:0000256" key="18">
    <source>
        <dbReference type="RuleBase" id="RU003938"/>
    </source>
</evidence>
<comment type="pathway">
    <text evidence="4">Lipid metabolism.</text>
</comment>
<keyword evidence="12 18" id="KW-0548">Nucleotidyltransferase</keyword>
<evidence type="ECO:0000256" key="10">
    <source>
        <dbReference type="ARBA" id="ARBA00022679"/>
    </source>
</evidence>
<comment type="caution">
    <text evidence="21">The sequence shown here is derived from an EMBL/GenBank/DDBJ whole genome shotgun (WGS) entry which is preliminary data.</text>
</comment>
<feature type="transmembrane region" description="Helical" evidence="20">
    <location>
        <begin position="179"/>
        <end position="199"/>
    </location>
</feature>
<evidence type="ECO:0000256" key="11">
    <source>
        <dbReference type="ARBA" id="ARBA00022692"/>
    </source>
</evidence>
<accession>A0A931G570</accession>
<keyword evidence="11 18" id="KW-0812">Transmembrane</keyword>
<dbReference type="GO" id="GO:0016024">
    <property type="term" value="P:CDP-diacylglycerol biosynthetic process"/>
    <property type="evidence" value="ECO:0007669"/>
    <property type="project" value="TreeGrafter"/>
</dbReference>
<keyword evidence="9" id="KW-0444">Lipid biosynthesis</keyword>
<dbReference type="PROSITE" id="PS01315">
    <property type="entry name" value="CDS"/>
    <property type="match status" value="1"/>
</dbReference>
<feature type="compositionally biased region" description="Gly residues" evidence="19">
    <location>
        <begin position="12"/>
        <end position="21"/>
    </location>
</feature>
<keyword evidence="13 20" id="KW-1133">Transmembrane helix</keyword>
<evidence type="ECO:0000256" key="1">
    <source>
        <dbReference type="ARBA" id="ARBA00001698"/>
    </source>
</evidence>
<keyword evidence="8" id="KW-1003">Cell membrane</keyword>
<protein>
    <recommendedName>
        <fullName evidence="7 18">Phosphatidate cytidylyltransferase</fullName>
        <ecNumber evidence="6 18">2.7.7.41</ecNumber>
    </recommendedName>
</protein>
<comment type="catalytic activity">
    <reaction evidence="1 18">
        <text>a 1,2-diacyl-sn-glycero-3-phosphate + CTP + H(+) = a CDP-1,2-diacyl-sn-glycerol + diphosphate</text>
        <dbReference type="Rhea" id="RHEA:16229"/>
        <dbReference type="ChEBI" id="CHEBI:15378"/>
        <dbReference type="ChEBI" id="CHEBI:33019"/>
        <dbReference type="ChEBI" id="CHEBI:37563"/>
        <dbReference type="ChEBI" id="CHEBI:58332"/>
        <dbReference type="ChEBI" id="CHEBI:58608"/>
        <dbReference type="EC" id="2.7.7.41"/>
    </reaction>
</comment>
<feature type="region of interest" description="Disordered" evidence="19">
    <location>
        <begin position="1"/>
        <end position="105"/>
    </location>
</feature>
<dbReference type="EMBL" id="JADNYM010000008">
    <property type="protein sequence ID" value="MBG0739225.1"/>
    <property type="molecule type" value="Genomic_DNA"/>
</dbReference>
<keyword evidence="10 18" id="KW-0808">Transferase</keyword>
<evidence type="ECO:0000256" key="20">
    <source>
        <dbReference type="SAM" id="Phobius"/>
    </source>
</evidence>
<dbReference type="InterPro" id="IPR000374">
    <property type="entry name" value="PC_trans"/>
</dbReference>
<evidence type="ECO:0000256" key="7">
    <source>
        <dbReference type="ARBA" id="ARBA00019373"/>
    </source>
</evidence>
<reference evidence="21 22" key="1">
    <citation type="submission" date="2020-11" db="EMBL/GenBank/DDBJ databases">
        <title>Arthrobacter antarcticus sp. nov., isolated from Antarctic Soil.</title>
        <authorList>
            <person name="Li J."/>
        </authorList>
    </citation>
    <scope>NUCLEOTIDE SEQUENCE [LARGE SCALE GENOMIC DNA]</scope>
    <source>
        <strain evidence="21 22">Z1-20</strain>
    </source>
</reference>
<keyword evidence="17" id="KW-1208">Phospholipid metabolism</keyword>
<feature type="transmembrane region" description="Helical" evidence="20">
    <location>
        <begin position="273"/>
        <end position="294"/>
    </location>
</feature>
<evidence type="ECO:0000256" key="8">
    <source>
        <dbReference type="ARBA" id="ARBA00022475"/>
    </source>
</evidence>
<evidence type="ECO:0000256" key="14">
    <source>
        <dbReference type="ARBA" id="ARBA00023098"/>
    </source>
</evidence>
<evidence type="ECO:0000256" key="2">
    <source>
        <dbReference type="ARBA" id="ARBA00004651"/>
    </source>
</evidence>
<dbReference type="PANTHER" id="PTHR46382">
    <property type="entry name" value="PHOSPHATIDATE CYTIDYLYLTRANSFERASE"/>
    <property type="match status" value="1"/>
</dbReference>
<feature type="transmembrane region" description="Helical" evidence="20">
    <location>
        <begin position="234"/>
        <end position="253"/>
    </location>
</feature>
<evidence type="ECO:0000256" key="13">
    <source>
        <dbReference type="ARBA" id="ARBA00022989"/>
    </source>
</evidence>
<feature type="transmembrane region" description="Helical" evidence="20">
    <location>
        <begin position="315"/>
        <end position="334"/>
    </location>
</feature>
<comment type="subcellular location">
    <subcellularLocation>
        <location evidence="2">Cell membrane</location>
        <topology evidence="2">Multi-pass membrane protein</topology>
    </subcellularLocation>
</comment>
<comment type="pathway">
    <text evidence="3 18">Phospholipid metabolism; CDP-diacylglycerol biosynthesis; CDP-diacylglycerol from sn-glycerol 3-phosphate: step 3/3.</text>
</comment>
<feature type="transmembrane region" description="Helical" evidence="20">
    <location>
        <begin position="205"/>
        <end position="222"/>
    </location>
</feature>
<keyword evidence="14" id="KW-0443">Lipid metabolism</keyword>
<evidence type="ECO:0000256" key="3">
    <source>
        <dbReference type="ARBA" id="ARBA00005119"/>
    </source>
</evidence>
<evidence type="ECO:0000256" key="4">
    <source>
        <dbReference type="ARBA" id="ARBA00005189"/>
    </source>
</evidence>
<dbReference type="PANTHER" id="PTHR46382:SF1">
    <property type="entry name" value="PHOSPHATIDATE CYTIDYLYLTRANSFERASE"/>
    <property type="match status" value="1"/>
</dbReference>
<evidence type="ECO:0000256" key="5">
    <source>
        <dbReference type="ARBA" id="ARBA00010185"/>
    </source>
</evidence>
<dbReference type="GO" id="GO:0005886">
    <property type="term" value="C:plasma membrane"/>
    <property type="evidence" value="ECO:0007669"/>
    <property type="project" value="UniProtKB-SubCell"/>
</dbReference>
<keyword evidence="16" id="KW-0594">Phospholipid biosynthesis</keyword>
<dbReference type="EC" id="2.7.7.41" evidence="6 18"/>
<dbReference type="AlphaFoldDB" id="A0A931G570"/>
<proteinExistence type="inferred from homology"/>
<evidence type="ECO:0000256" key="17">
    <source>
        <dbReference type="ARBA" id="ARBA00023264"/>
    </source>
</evidence>